<feature type="compositionally biased region" description="Polar residues" evidence="1">
    <location>
        <begin position="65"/>
        <end position="76"/>
    </location>
</feature>
<comment type="caution">
    <text evidence="2">The sequence shown here is derived from an EMBL/GenBank/DDBJ whole genome shotgun (WGS) entry which is preliminary data.</text>
</comment>
<dbReference type="EMBL" id="CAJPWZ010003251">
    <property type="protein sequence ID" value="CAG2254711.1"/>
    <property type="molecule type" value="Genomic_DNA"/>
</dbReference>
<reference evidence="2" key="1">
    <citation type="submission" date="2021-03" db="EMBL/GenBank/DDBJ databases">
        <authorList>
            <person name="Bekaert M."/>
        </authorList>
    </citation>
    <scope>NUCLEOTIDE SEQUENCE</scope>
</reference>
<feature type="compositionally biased region" description="Basic and acidic residues" evidence="1">
    <location>
        <begin position="1"/>
        <end position="14"/>
    </location>
</feature>
<feature type="compositionally biased region" description="Basic and acidic residues" evidence="1">
    <location>
        <begin position="55"/>
        <end position="64"/>
    </location>
</feature>
<organism evidence="2 3">
    <name type="scientific">Mytilus edulis</name>
    <name type="common">Blue mussel</name>
    <dbReference type="NCBI Taxonomy" id="6550"/>
    <lineage>
        <taxon>Eukaryota</taxon>
        <taxon>Metazoa</taxon>
        <taxon>Spiralia</taxon>
        <taxon>Lophotrochozoa</taxon>
        <taxon>Mollusca</taxon>
        <taxon>Bivalvia</taxon>
        <taxon>Autobranchia</taxon>
        <taxon>Pteriomorphia</taxon>
        <taxon>Mytilida</taxon>
        <taxon>Mytiloidea</taxon>
        <taxon>Mytilidae</taxon>
        <taxon>Mytilinae</taxon>
        <taxon>Mytilus</taxon>
    </lineage>
</organism>
<accession>A0A8S3VBP5</accession>
<dbReference type="AlphaFoldDB" id="A0A8S3VBP5"/>
<name>A0A8S3VBP5_MYTED</name>
<evidence type="ECO:0000256" key="1">
    <source>
        <dbReference type="SAM" id="MobiDB-lite"/>
    </source>
</evidence>
<dbReference type="Proteomes" id="UP000683360">
    <property type="component" value="Unassembled WGS sequence"/>
</dbReference>
<feature type="compositionally biased region" description="Basic residues" evidence="1">
    <location>
        <begin position="81"/>
        <end position="90"/>
    </location>
</feature>
<feature type="region of interest" description="Disordered" evidence="1">
    <location>
        <begin position="1"/>
        <end position="95"/>
    </location>
</feature>
<evidence type="ECO:0000313" key="2">
    <source>
        <dbReference type="EMBL" id="CAG2254711.1"/>
    </source>
</evidence>
<sequence>MPRVHPNEKKEEKSKRFRLKSKSSESKEESSESEESLYNSWKNKLKRLKRNRRINKTEQDKQHQTADISKPNESNPVKSNVKTKSRKKKKENGEVDWESKTPFVFTFSPNSFPPIAEAEETFFIEDTIPAKWLAVPVSLYFVRLPSSTDFHVNAFSRRIPANWSICIRKCSNRNTEAIKLLFASPHIHKLIDHKYSDEKGNNVVM</sequence>
<proteinExistence type="predicted"/>
<keyword evidence="3" id="KW-1185">Reference proteome</keyword>
<evidence type="ECO:0000313" key="3">
    <source>
        <dbReference type="Proteomes" id="UP000683360"/>
    </source>
</evidence>
<feature type="compositionally biased region" description="Basic residues" evidence="1">
    <location>
        <begin position="43"/>
        <end position="54"/>
    </location>
</feature>
<gene>
    <name evidence="2" type="ORF">MEDL_66170</name>
</gene>
<protein>
    <submittedName>
        <fullName evidence="2">Uncharacterized protein</fullName>
    </submittedName>
</protein>